<dbReference type="InterPro" id="IPR036249">
    <property type="entry name" value="Thioredoxin-like_sf"/>
</dbReference>
<reference evidence="2" key="3">
    <citation type="journal article" date="2006" name="Plant Mol. Biol.">
        <title>Features of Arabidopsis genes and genome discovered using full-length cDNAs.</title>
        <authorList>
            <person name="Alexandrov N.N."/>
            <person name="Troukhan M.E."/>
            <person name="Brover V.V."/>
            <person name="Tatarinova T."/>
            <person name="Flavell R.B."/>
            <person name="Feldmann K.A."/>
        </authorList>
    </citation>
    <scope>NUCLEOTIDE SEQUENCE</scope>
</reference>
<dbReference type="Pfam" id="PF02798">
    <property type="entry name" value="GST_N"/>
    <property type="match status" value="1"/>
</dbReference>
<dbReference type="ExpressionAtlas" id="Q8LEQ8">
    <property type="expression patterns" value="baseline and differential"/>
</dbReference>
<reference evidence="2" key="1">
    <citation type="journal article" date="2002" name="Genome Biol.">
        <title>Full-length messenger RNA sequences greatly improve genome annotation.</title>
        <authorList>
            <person name="Haas B.J."/>
            <person name="Volfovsky N."/>
            <person name="Town C.D."/>
            <person name="Troukhan M."/>
            <person name="Alexandrov N."/>
            <person name="Feldmann K.A."/>
            <person name="Flavell R.B."/>
            <person name="White O."/>
            <person name="Salzberg S.L."/>
        </authorList>
    </citation>
    <scope>NUCLEOTIDE SEQUENCE</scope>
</reference>
<name>Q8LEQ8_ARATH</name>
<sequence>MVLTIYAPLFASSKRAVVTLVEKGVSFETVNVDLMKGEQRQPEYLAIQVPIFPLFY</sequence>
<dbReference type="Gene3D" id="3.40.30.10">
    <property type="entry name" value="Glutaredoxin"/>
    <property type="match status" value="1"/>
</dbReference>
<dbReference type="EMBL" id="AY085289">
    <property type="protein sequence ID" value="AAM62521.1"/>
    <property type="molecule type" value="mRNA"/>
</dbReference>
<feature type="domain" description="GST N-terminal" evidence="1">
    <location>
        <begin position="1"/>
        <end position="47"/>
    </location>
</feature>
<protein>
    <recommendedName>
        <fullName evidence="1">GST N-terminal domain-containing protein</fullName>
    </recommendedName>
</protein>
<evidence type="ECO:0000313" key="2">
    <source>
        <dbReference type="EMBL" id="AAM62521.1"/>
    </source>
</evidence>
<dbReference type="InterPro" id="IPR004045">
    <property type="entry name" value="Glutathione_S-Trfase_N"/>
</dbReference>
<dbReference type="SUPFAM" id="SSF52833">
    <property type="entry name" value="Thioredoxin-like"/>
    <property type="match status" value="1"/>
</dbReference>
<organism evidence="2">
    <name type="scientific">Arabidopsis thaliana</name>
    <name type="common">Mouse-ear cress</name>
    <dbReference type="NCBI Taxonomy" id="3702"/>
    <lineage>
        <taxon>Eukaryota</taxon>
        <taxon>Viridiplantae</taxon>
        <taxon>Streptophyta</taxon>
        <taxon>Embryophyta</taxon>
        <taxon>Tracheophyta</taxon>
        <taxon>Spermatophyta</taxon>
        <taxon>Magnoliopsida</taxon>
        <taxon>eudicotyledons</taxon>
        <taxon>Gunneridae</taxon>
        <taxon>Pentapetalae</taxon>
        <taxon>rosids</taxon>
        <taxon>malvids</taxon>
        <taxon>Brassicales</taxon>
        <taxon>Brassicaceae</taxon>
        <taxon>Camelineae</taxon>
        <taxon>Arabidopsis</taxon>
    </lineage>
</organism>
<dbReference type="TAIR" id="AT2G30870"/>
<accession>Q8LEQ8</accession>
<reference evidence="2" key="2">
    <citation type="submission" date="2002-03" db="EMBL/GenBank/DDBJ databases">
        <authorList>
            <person name="Brover V."/>
            <person name="Troukhan M."/>
            <person name="Alexandrov N."/>
            <person name="Lu Y.-P."/>
            <person name="Flavell R."/>
            <person name="Feldmann K."/>
        </authorList>
    </citation>
    <scope>NUCLEOTIDE SEQUENCE</scope>
</reference>
<evidence type="ECO:0000259" key="1">
    <source>
        <dbReference type="Pfam" id="PF02798"/>
    </source>
</evidence>
<dbReference type="AlphaFoldDB" id="Q8LEQ8"/>
<proteinExistence type="evidence at transcript level"/>